<proteinExistence type="predicted"/>
<protein>
    <submittedName>
        <fullName evidence="1">Uncharacterized protein</fullName>
    </submittedName>
</protein>
<reference evidence="1 2" key="1">
    <citation type="journal article" date="2016" name="Nat. Biotechnol.">
        <title>Measurement of bacterial replication rates in microbial communities.</title>
        <authorList>
            <person name="Brown C.T."/>
            <person name="Olm M.R."/>
            <person name="Thomas B.C."/>
            <person name="Banfield J.F."/>
        </authorList>
    </citation>
    <scope>NUCLEOTIDE SEQUENCE [LARGE SCALE GENOMIC DNA]</scope>
    <source>
        <strain evidence="1">45_41</strain>
    </source>
</reference>
<dbReference type="Proteomes" id="UP000186549">
    <property type="component" value="Unassembled WGS sequence"/>
</dbReference>
<evidence type="ECO:0000313" key="1">
    <source>
        <dbReference type="EMBL" id="OKZ32175.1"/>
    </source>
</evidence>
<name>A0A1Q6HZU7_BACUN</name>
<gene>
    <name evidence="1" type="ORF">BHV79_10820</name>
</gene>
<dbReference type="AlphaFoldDB" id="A0A1Q6HZU7"/>
<evidence type="ECO:0000313" key="2">
    <source>
        <dbReference type="Proteomes" id="UP000186549"/>
    </source>
</evidence>
<comment type="caution">
    <text evidence="1">The sequence shown here is derived from an EMBL/GenBank/DDBJ whole genome shotgun (WGS) entry which is preliminary data.</text>
</comment>
<sequence>MIIKKAAENSAAFFIIIMLLFLRVKPAAKPQPASVIDIHGATDKDNCRISRIITFAPEPAVE</sequence>
<organism evidence="1 2">
    <name type="scientific">Bacteroides uniformis</name>
    <dbReference type="NCBI Taxonomy" id="820"/>
    <lineage>
        <taxon>Bacteria</taxon>
        <taxon>Pseudomonadati</taxon>
        <taxon>Bacteroidota</taxon>
        <taxon>Bacteroidia</taxon>
        <taxon>Bacteroidales</taxon>
        <taxon>Bacteroidaceae</taxon>
        <taxon>Bacteroides</taxon>
    </lineage>
</organism>
<accession>A0A1Q6HZU7</accession>
<dbReference type="EMBL" id="MNQU01000235">
    <property type="protein sequence ID" value="OKZ32175.1"/>
    <property type="molecule type" value="Genomic_DNA"/>
</dbReference>